<dbReference type="InterPro" id="IPR036974">
    <property type="entry name" value="PUA_sf"/>
</dbReference>
<evidence type="ECO:0000256" key="2">
    <source>
        <dbReference type="ARBA" id="ARBA00022490"/>
    </source>
</evidence>
<protein>
    <submittedName>
        <fullName evidence="9">23S rRNA (Cytosine1962-C5)-methyltransferase</fullName>
    </submittedName>
</protein>
<keyword evidence="3 9" id="KW-0489">Methyltransferase</keyword>
<dbReference type="OrthoDB" id="9805492at2"/>
<dbReference type="Gene3D" id="2.30.130.10">
    <property type="entry name" value="PUA domain"/>
    <property type="match status" value="1"/>
</dbReference>
<dbReference type="AlphaFoldDB" id="A0A239GLE4"/>
<keyword evidence="2" id="KW-0963">Cytoplasm</keyword>
<dbReference type="Gene3D" id="3.40.50.150">
    <property type="entry name" value="Vaccinia Virus protein VP39"/>
    <property type="match status" value="1"/>
</dbReference>
<dbReference type="InterPro" id="IPR015947">
    <property type="entry name" value="PUA-like_sf"/>
</dbReference>
<feature type="domain" description="S-adenosylmethionine-dependent methyltransferase" evidence="7">
    <location>
        <begin position="178"/>
        <end position="339"/>
    </location>
</feature>
<keyword evidence="4 9" id="KW-0808">Transferase</keyword>
<dbReference type="RefSeq" id="WP_089242324.1">
    <property type="nucleotide sequence ID" value="NZ_FZOK01000017.1"/>
</dbReference>
<dbReference type="PANTHER" id="PTHR42873">
    <property type="entry name" value="RIBOSOMAL RNA LARGE SUBUNIT METHYLTRANSFERASE"/>
    <property type="match status" value="1"/>
</dbReference>
<evidence type="ECO:0000313" key="10">
    <source>
        <dbReference type="Proteomes" id="UP000198480"/>
    </source>
</evidence>
<dbReference type="InterPro" id="IPR041532">
    <property type="entry name" value="RlmI-like_PUA"/>
</dbReference>
<dbReference type="Pfam" id="PF10672">
    <property type="entry name" value="Methyltrans_SAM"/>
    <property type="match status" value="1"/>
</dbReference>
<dbReference type="GO" id="GO:0008168">
    <property type="term" value="F:methyltransferase activity"/>
    <property type="evidence" value="ECO:0007669"/>
    <property type="project" value="UniProtKB-KW"/>
</dbReference>
<dbReference type="EMBL" id="FZOK01000017">
    <property type="protein sequence ID" value="SNS69705.1"/>
    <property type="molecule type" value="Genomic_DNA"/>
</dbReference>
<name>A0A239GLE4_9BACT</name>
<dbReference type="PANTHER" id="PTHR42873:SF1">
    <property type="entry name" value="S-ADENOSYLMETHIONINE-DEPENDENT METHYLTRANSFERASE DOMAIN-CONTAINING PROTEIN"/>
    <property type="match status" value="1"/>
</dbReference>
<reference evidence="10" key="1">
    <citation type="submission" date="2017-06" db="EMBL/GenBank/DDBJ databases">
        <authorList>
            <person name="Varghese N."/>
            <person name="Submissions S."/>
        </authorList>
    </citation>
    <scope>NUCLEOTIDE SEQUENCE [LARGE SCALE GENOMIC DNA]</scope>
    <source>
        <strain evidence="10">5C</strain>
    </source>
</reference>
<evidence type="ECO:0000256" key="5">
    <source>
        <dbReference type="ARBA" id="ARBA00022691"/>
    </source>
</evidence>
<evidence type="ECO:0000256" key="1">
    <source>
        <dbReference type="ARBA" id="ARBA00004496"/>
    </source>
</evidence>
<dbReference type="CDD" id="cd21153">
    <property type="entry name" value="PUA_RlmI"/>
    <property type="match status" value="1"/>
</dbReference>
<dbReference type="GO" id="GO:0032259">
    <property type="term" value="P:methylation"/>
    <property type="evidence" value="ECO:0007669"/>
    <property type="project" value="UniProtKB-KW"/>
</dbReference>
<comment type="similarity">
    <text evidence="6">Belongs to the methyltransferase superfamily. RlmI family.</text>
</comment>
<evidence type="ECO:0000313" key="9">
    <source>
        <dbReference type="EMBL" id="SNS69705.1"/>
    </source>
</evidence>
<evidence type="ECO:0000256" key="6">
    <source>
        <dbReference type="ARBA" id="ARBA00038091"/>
    </source>
</evidence>
<evidence type="ECO:0000259" key="7">
    <source>
        <dbReference type="Pfam" id="PF10672"/>
    </source>
</evidence>
<keyword evidence="10" id="KW-1185">Reference proteome</keyword>
<dbReference type="SUPFAM" id="SSF53335">
    <property type="entry name" value="S-adenosyl-L-methionine-dependent methyltransferases"/>
    <property type="match status" value="1"/>
</dbReference>
<organism evidence="9 10">
    <name type="scientific">Belliella buryatensis</name>
    <dbReference type="NCBI Taxonomy" id="1500549"/>
    <lineage>
        <taxon>Bacteria</taxon>
        <taxon>Pseudomonadati</taxon>
        <taxon>Bacteroidota</taxon>
        <taxon>Cytophagia</taxon>
        <taxon>Cytophagales</taxon>
        <taxon>Cyclobacteriaceae</taxon>
        <taxon>Belliella</taxon>
    </lineage>
</organism>
<evidence type="ECO:0000256" key="3">
    <source>
        <dbReference type="ARBA" id="ARBA00022603"/>
    </source>
</evidence>
<dbReference type="InterPro" id="IPR029063">
    <property type="entry name" value="SAM-dependent_MTases_sf"/>
</dbReference>
<dbReference type="CDD" id="cd02440">
    <property type="entry name" value="AdoMet_MTases"/>
    <property type="match status" value="1"/>
</dbReference>
<sequence>MLDYPKIFLAKNKEISILRKHHWIFSGAIAKRDKDLENGQLVQVYSAKDHFLGIGHFQNGSIMARMISFEEQPIDGIFWEKKIKSAFKVRQSIGLTDSEETNVYRLIHGEGDGLPGLIIDFYNGTAVIQAHSIGMHQHIEEISQALQAVYGKRLTAVYDKSAETLPKNISGIENKLIFGEPKTNLVKEYGCIYEIDWEKGQKTGFFVDQRENRHLFGKYSAGKKVLNTFCYSGGFSVSALKAGAKEVHSIDISAKAIELTDKNVALNAAEFKGKHQSIVADVVKYIKEIEQDYDVIVLDPPAFAKNIKSRHNAVQGYKRLNAEAFKHIKSGGILFTFSCSQVVDKQLFANTITAAALESGRNIRILHYLSQPSDHPINIFHQETEYLKGLVVYVE</sequence>
<evidence type="ECO:0000259" key="8">
    <source>
        <dbReference type="Pfam" id="PF17785"/>
    </source>
</evidence>
<gene>
    <name evidence="9" type="ORF">SAMN06295967_11717</name>
</gene>
<dbReference type="Proteomes" id="UP000198480">
    <property type="component" value="Unassembled WGS sequence"/>
</dbReference>
<comment type="subcellular location">
    <subcellularLocation>
        <location evidence="1">Cytoplasm</location>
    </subcellularLocation>
</comment>
<dbReference type="Gene3D" id="3.30.750.80">
    <property type="entry name" value="RNA methyltransferase domain (HRMD) like"/>
    <property type="match status" value="1"/>
</dbReference>
<dbReference type="SUPFAM" id="SSF88697">
    <property type="entry name" value="PUA domain-like"/>
    <property type="match status" value="1"/>
</dbReference>
<dbReference type="InterPro" id="IPR019614">
    <property type="entry name" value="SAM-dep_methyl-trfase"/>
</dbReference>
<evidence type="ECO:0000256" key="4">
    <source>
        <dbReference type="ARBA" id="ARBA00022679"/>
    </source>
</evidence>
<keyword evidence="5" id="KW-0949">S-adenosyl-L-methionine</keyword>
<proteinExistence type="inferred from homology"/>
<feature type="domain" description="RlmI-like PUA" evidence="8">
    <location>
        <begin position="7"/>
        <end position="69"/>
    </location>
</feature>
<accession>A0A239GLE4</accession>
<dbReference type="PROSITE" id="PS50890">
    <property type="entry name" value="PUA"/>
    <property type="match status" value="1"/>
</dbReference>
<dbReference type="CDD" id="cd11572">
    <property type="entry name" value="RlmI_M_like"/>
    <property type="match status" value="1"/>
</dbReference>
<dbReference type="GO" id="GO:0003723">
    <property type="term" value="F:RNA binding"/>
    <property type="evidence" value="ECO:0007669"/>
    <property type="project" value="InterPro"/>
</dbReference>
<dbReference type="Pfam" id="PF17785">
    <property type="entry name" value="PUA_3"/>
    <property type="match status" value="1"/>
</dbReference>
<dbReference type="GO" id="GO:0005737">
    <property type="term" value="C:cytoplasm"/>
    <property type="evidence" value="ECO:0007669"/>
    <property type="project" value="UniProtKB-SubCell"/>
</dbReference>